<comment type="caution">
    <text evidence="2">The sequence shown here is derived from an EMBL/GenBank/DDBJ whole genome shotgun (WGS) entry which is preliminary data.</text>
</comment>
<proteinExistence type="predicted"/>
<keyword evidence="1" id="KW-0472">Membrane</keyword>
<dbReference type="EMBL" id="JAFLVT010000014">
    <property type="protein sequence ID" value="MBO0449882.1"/>
    <property type="molecule type" value="Genomic_DNA"/>
</dbReference>
<dbReference type="RefSeq" id="WP_206903950.1">
    <property type="nucleotide sequence ID" value="NZ_JAFLVT010000014.1"/>
</dbReference>
<evidence type="ECO:0000313" key="3">
    <source>
        <dbReference type="Proteomes" id="UP000664256"/>
    </source>
</evidence>
<keyword evidence="1" id="KW-0812">Transmembrane</keyword>
<sequence>MNVRRYQRDEREKLVFWQSLGVAFWVLAVLTAISSGFFEYLLSDSLNMFYLNFFLSFTVALWYQFLQKAYFFGEEPNLKGLAVGLFCSLLIGYLQLNISLHPSPTDKIGDRFSYVGLLVFAVSQMIFYIYFFRQQKKSKKLQK</sequence>
<dbReference type="Proteomes" id="UP000664256">
    <property type="component" value="Unassembled WGS sequence"/>
</dbReference>
<gene>
    <name evidence="2" type="ORF">JZO76_10060</name>
</gene>
<accession>A0ABS3HA13</accession>
<name>A0ABS3HA13_9ENTE</name>
<reference evidence="2 3" key="1">
    <citation type="submission" date="2021-03" db="EMBL/GenBank/DDBJ databases">
        <title>Enterococcal diversity collection.</title>
        <authorList>
            <person name="Gilmore M.S."/>
            <person name="Schwartzman J."/>
            <person name="Van Tyne D."/>
            <person name="Martin M."/>
            <person name="Earl A.M."/>
            <person name="Manson A.L."/>
            <person name="Straub T."/>
            <person name="Salamzade R."/>
            <person name="Saavedra J."/>
            <person name="Lebreton F."/>
            <person name="Prichula J."/>
            <person name="Schaufler K."/>
            <person name="Gaca A."/>
            <person name="Sgardioli B."/>
            <person name="Wagenaar J."/>
            <person name="Strong T."/>
        </authorList>
    </citation>
    <scope>NUCLEOTIDE SEQUENCE [LARGE SCALE GENOMIC DNA]</scope>
    <source>
        <strain evidence="2 3">MJM12</strain>
    </source>
</reference>
<evidence type="ECO:0000256" key="1">
    <source>
        <dbReference type="SAM" id="Phobius"/>
    </source>
</evidence>
<feature type="transmembrane region" description="Helical" evidence="1">
    <location>
        <begin position="48"/>
        <end position="66"/>
    </location>
</feature>
<organism evidence="2 3">
    <name type="scientific">Candidatus Enterococcus myersii</name>
    <dbReference type="NCBI Taxonomy" id="2815322"/>
    <lineage>
        <taxon>Bacteria</taxon>
        <taxon>Bacillati</taxon>
        <taxon>Bacillota</taxon>
        <taxon>Bacilli</taxon>
        <taxon>Lactobacillales</taxon>
        <taxon>Enterococcaceae</taxon>
        <taxon>Enterococcus</taxon>
    </lineage>
</organism>
<keyword evidence="3" id="KW-1185">Reference proteome</keyword>
<feature type="transmembrane region" description="Helical" evidence="1">
    <location>
        <begin position="112"/>
        <end position="132"/>
    </location>
</feature>
<feature type="transmembrane region" description="Helical" evidence="1">
    <location>
        <begin position="20"/>
        <end position="42"/>
    </location>
</feature>
<keyword evidence="1" id="KW-1133">Transmembrane helix</keyword>
<evidence type="ECO:0000313" key="2">
    <source>
        <dbReference type="EMBL" id="MBO0449882.1"/>
    </source>
</evidence>
<protein>
    <submittedName>
        <fullName evidence="2">Uncharacterized protein</fullName>
    </submittedName>
</protein>
<feature type="transmembrane region" description="Helical" evidence="1">
    <location>
        <begin position="78"/>
        <end position="100"/>
    </location>
</feature>